<dbReference type="Pfam" id="PF03828">
    <property type="entry name" value="PAP_assoc"/>
    <property type="match status" value="1"/>
</dbReference>
<dbReference type="PANTHER" id="PTHR12271">
    <property type="entry name" value="POLY A POLYMERASE CID PAP -RELATED"/>
    <property type="match status" value="1"/>
</dbReference>
<dbReference type="InterPro" id="IPR054708">
    <property type="entry name" value="MTPAP-like_central"/>
</dbReference>
<evidence type="ECO:0000256" key="3">
    <source>
        <dbReference type="ARBA" id="ARBA00022679"/>
    </source>
</evidence>
<evidence type="ECO:0000259" key="7">
    <source>
        <dbReference type="Pfam" id="PF03828"/>
    </source>
</evidence>
<evidence type="ECO:0000259" key="8">
    <source>
        <dbReference type="Pfam" id="PF22600"/>
    </source>
</evidence>
<dbReference type="SUPFAM" id="SSF81301">
    <property type="entry name" value="Nucleotidyltransferase"/>
    <property type="match status" value="1"/>
</dbReference>
<dbReference type="GO" id="GO:1990817">
    <property type="term" value="F:poly(A) RNA polymerase activity"/>
    <property type="evidence" value="ECO:0007669"/>
    <property type="project" value="UniProtKB-ARBA"/>
</dbReference>
<dbReference type="Gene3D" id="3.30.460.10">
    <property type="entry name" value="Beta Polymerase, domain 2"/>
    <property type="match status" value="1"/>
</dbReference>
<accession>A0A653D2X5</accession>
<dbReference type="Pfam" id="PF22600">
    <property type="entry name" value="MTPAP-like_central"/>
    <property type="match status" value="1"/>
</dbReference>
<evidence type="ECO:0000256" key="4">
    <source>
        <dbReference type="ARBA" id="ARBA00022723"/>
    </source>
</evidence>
<dbReference type="PANTHER" id="PTHR12271:SF66">
    <property type="entry name" value="TERMINAL URIDYLYLTRANSFERASE TAILOR"/>
    <property type="match status" value="1"/>
</dbReference>
<dbReference type="GO" id="GO:0031123">
    <property type="term" value="P:RNA 3'-end processing"/>
    <property type="evidence" value="ECO:0007669"/>
    <property type="project" value="TreeGrafter"/>
</dbReference>
<keyword evidence="4" id="KW-0479">Metal-binding</keyword>
<dbReference type="SUPFAM" id="SSF81631">
    <property type="entry name" value="PAP/OAS1 substrate-binding domain"/>
    <property type="match status" value="1"/>
</dbReference>
<feature type="domain" description="Poly(A) RNA polymerase mitochondrial-like central palm" evidence="8">
    <location>
        <begin position="585"/>
        <end position="724"/>
    </location>
</feature>
<feature type="compositionally biased region" description="Polar residues" evidence="6">
    <location>
        <begin position="395"/>
        <end position="404"/>
    </location>
</feature>
<evidence type="ECO:0000313" key="10">
    <source>
        <dbReference type="Proteomes" id="UP000410492"/>
    </source>
</evidence>
<dbReference type="AlphaFoldDB" id="A0A653D2X5"/>
<dbReference type="GO" id="GO:0046872">
    <property type="term" value="F:metal ion binding"/>
    <property type="evidence" value="ECO:0007669"/>
    <property type="project" value="UniProtKB-KW"/>
</dbReference>
<keyword evidence="3" id="KW-0808">Transferase</keyword>
<dbReference type="GO" id="GO:0050265">
    <property type="term" value="F:RNA uridylyltransferase activity"/>
    <property type="evidence" value="ECO:0007669"/>
    <property type="project" value="TreeGrafter"/>
</dbReference>
<keyword evidence="5" id="KW-0460">Magnesium</keyword>
<dbReference type="OrthoDB" id="407432at2759"/>
<evidence type="ECO:0000256" key="1">
    <source>
        <dbReference type="ARBA" id="ARBA00001936"/>
    </source>
</evidence>
<name>A0A653D2X5_CALMS</name>
<reference evidence="9 10" key="1">
    <citation type="submission" date="2019-01" db="EMBL/GenBank/DDBJ databases">
        <authorList>
            <person name="Sayadi A."/>
        </authorList>
    </citation>
    <scope>NUCLEOTIDE SEQUENCE [LARGE SCALE GENOMIC DNA]</scope>
</reference>
<evidence type="ECO:0000256" key="6">
    <source>
        <dbReference type="SAM" id="MobiDB-lite"/>
    </source>
</evidence>
<feature type="domain" description="PAP-associated" evidence="7">
    <location>
        <begin position="815"/>
        <end position="891"/>
    </location>
</feature>
<proteinExistence type="predicted"/>
<comment type="cofactor">
    <cofactor evidence="2">
        <name>Mg(2+)</name>
        <dbReference type="ChEBI" id="CHEBI:18420"/>
    </cofactor>
</comment>
<comment type="cofactor">
    <cofactor evidence="1">
        <name>Mn(2+)</name>
        <dbReference type="ChEBI" id="CHEBI:29035"/>
    </cofactor>
</comment>
<dbReference type="EMBL" id="CAACVG010009917">
    <property type="protein sequence ID" value="VEN54518.1"/>
    <property type="molecule type" value="Genomic_DNA"/>
</dbReference>
<dbReference type="CDD" id="cd05402">
    <property type="entry name" value="NT_PAP_TUTase"/>
    <property type="match status" value="1"/>
</dbReference>
<dbReference type="Gene3D" id="1.10.1410.10">
    <property type="match status" value="1"/>
</dbReference>
<protein>
    <submittedName>
        <fullName evidence="9">Uncharacterized protein</fullName>
    </submittedName>
</protein>
<dbReference type="Proteomes" id="UP000410492">
    <property type="component" value="Unassembled WGS sequence"/>
</dbReference>
<sequence>MISTNDAVSLLENGLLGVPRFKPCETKKYFDEFHNILTDCRMSLTSANEEQYEELEYILRAIKIQISETLQSIERQKVLKVGTDYYKCSKCHDIIYTDTKKNVWNYLQCHRHFEDMYFEAISNSNGLSVEEFEPTLNDRNLENTIGYDREASSDSESDIHVDNMINMNNVDLSGMVSLYDTSSDNDVNSFRFNFGLHYDEAILSKLYPDGLVKAVQKIDKCKDPTILRVGGSKAVCLLCGVKIIAKTRISKAQILDHVFGQRHLNLTVSDQNIDTLRRYHELWLNFECCYQAHQVFFIPKGYNLSCMLCKRVDKGLIKNHYSLVKDHIDSNTHKSRLINMCESNPNLYYLTYEQAQVYPLTNLPIEILEKKLHVSVDGKNKKNFANLKNDKNDSDPGTSADTTNKAISKAEKGKNSEMTSHNIIKSVDNEGSTNILDLLPNRFKNNRVFLVLSANGILCKACDVTLNKSLETVKKHIKNDQHLRLTGLKTIKYAYYCEICNIKMDNEDTWQKHLTIGPNNHINMADSRKSRVTEYECTVCQTVIYGDELSLARHLSMKGKRKKQQKEIKLPDAVKKMLKSKEFIDVQSKNLIDEANDTAESNELTFYCCQRLEEVLRNCFPECKAYPFGSRISGLGHMSSDLDVFIDTGDMYTGTKNQDPQSQVTFVRKAANQLSKYKEEFLDILKIAGARTPIVQVYHALTNIDCDLSFRHGLSVENTKFLRFCINLQPITQPLILMIKEWSENNNLKDHDHVSNYLLSVMAIFFLQTEQYLISIKRLREVNKGADPVIDGWETVKYTTSIKELQQYVKPCEKSITELLKAFFQYYAKFSYNSDVVCPLLGYTFRKKVFENNSSLPPEMKSYVNKLRRQSPELFKHTASFCVQDPFDLSHNLAKAWQASTVNKFKALCNLSYQHLNSL</sequence>
<evidence type="ECO:0000256" key="5">
    <source>
        <dbReference type="ARBA" id="ARBA00022842"/>
    </source>
</evidence>
<evidence type="ECO:0000256" key="2">
    <source>
        <dbReference type="ARBA" id="ARBA00001946"/>
    </source>
</evidence>
<keyword evidence="10" id="KW-1185">Reference proteome</keyword>
<feature type="region of interest" description="Disordered" evidence="6">
    <location>
        <begin position="383"/>
        <end position="404"/>
    </location>
</feature>
<organism evidence="9 10">
    <name type="scientific">Callosobruchus maculatus</name>
    <name type="common">Southern cowpea weevil</name>
    <name type="synonym">Pulse bruchid</name>
    <dbReference type="NCBI Taxonomy" id="64391"/>
    <lineage>
        <taxon>Eukaryota</taxon>
        <taxon>Metazoa</taxon>
        <taxon>Ecdysozoa</taxon>
        <taxon>Arthropoda</taxon>
        <taxon>Hexapoda</taxon>
        <taxon>Insecta</taxon>
        <taxon>Pterygota</taxon>
        <taxon>Neoptera</taxon>
        <taxon>Endopterygota</taxon>
        <taxon>Coleoptera</taxon>
        <taxon>Polyphaga</taxon>
        <taxon>Cucujiformia</taxon>
        <taxon>Chrysomeloidea</taxon>
        <taxon>Chrysomelidae</taxon>
        <taxon>Bruchinae</taxon>
        <taxon>Bruchini</taxon>
        <taxon>Callosobruchus</taxon>
    </lineage>
</organism>
<dbReference type="InterPro" id="IPR043519">
    <property type="entry name" value="NT_sf"/>
</dbReference>
<gene>
    <name evidence="9" type="ORF">CALMAC_LOCUS13974</name>
</gene>
<evidence type="ECO:0000313" key="9">
    <source>
        <dbReference type="EMBL" id="VEN54518.1"/>
    </source>
</evidence>
<dbReference type="InterPro" id="IPR002058">
    <property type="entry name" value="PAP_assoc"/>
</dbReference>